<comment type="caution">
    <text evidence="2">The sequence shown here is derived from an EMBL/GenBank/DDBJ whole genome shotgun (WGS) entry which is preliminary data.</text>
</comment>
<proteinExistence type="predicted"/>
<protein>
    <submittedName>
        <fullName evidence="2">Thioredoxin</fullName>
    </submittedName>
</protein>
<feature type="domain" description="Spermatogenesis-associated protein 20-like TRX" evidence="1">
    <location>
        <begin position="10"/>
        <end position="171"/>
    </location>
</feature>
<accession>A0A1F5VVE8</accession>
<evidence type="ECO:0000313" key="2">
    <source>
        <dbReference type="EMBL" id="OGF67442.1"/>
    </source>
</evidence>
<dbReference type="EMBL" id="MFGW01000052">
    <property type="protein sequence ID" value="OGF67442.1"/>
    <property type="molecule type" value="Genomic_DNA"/>
</dbReference>
<dbReference type="Gene3D" id="3.40.30.10">
    <property type="entry name" value="Glutaredoxin"/>
    <property type="match status" value="1"/>
</dbReference>
<reference evidence="2 3" key="1">
    <citation type="journal article" date="2016" name="Nat. Commun.">
        <title>Thousands of microbial genomes shed light on interconnected biogeochemical processes in an aquifer system.</title>
        <authorList>
            <person name="Anantharaman K."/>
            <person name="Brown C.T."/>
            <person name="Hug L.A."/>
            <person name="Sharon I."/>
            <person name="Castelle C.J."/>
            <person name="Probst A.J."/>
            <person name="Thomas B.C."/>
            <person name="Singh A."/>
            <person name="Wilkins M.J."/>
            <person name="Karaoz U."/>
            <person name="Brodie E.L."/>
            <person name="Williams K.H."/>
            <person name="Hubbard S.S."/>
            <person name="Banfield J.F."/>
        </authorList>
    </citation>
    <scope>NUCLEOTIDE SEQUENCE [LARGE SCALE GENOMIC DNA]</scope>
</reference>
<sequence length="701" mass="80389">MLKCFIMQTQNRLKNEKSPYLLQHADNPVDWYPWCEEAFEKARNENKPVFLSIGYSTCHWCHVMEHESFEDHEVASLMNDVFISIKVDREERPDIDTIYMTFCQLITGSGGWPLTIIMTPDKKPFFAGTYFPKDNSYGRTGMIELTKTIHDIWTTKHDDVLNSAEQIIALLKDVTRTNADEFPDPSILADAFQQLSENFKPHYGGFSDAPKFPTAHNLFYLLRYWKRTGAQKSLKMIETTLNAMRKGGIFDHIGFGFHRYSTDSKWLVPHFEKMLYDQALLAMAYTETYQATGKNEYKATAQQLLTYIMQDMTSPDGAFYSAEDADSEGEEGKFYLWTLGDLYKVLNKKEIELVCKIYNIDIEKEANNIELGIGKIMDHHILHSTKTLSEWADELKTTTQDLSVELEGLRQKLFDFRNSRVHPHKDDKILTDWNGLMIAAFAKAGQNFEQPLYINTAEHAVSFILEKMIQRDGRLLHRYRDGQAAIPAYLDDYAFLTWSLIELYEATFNTDYLKRALEFTDILLTHFWDVQNGGFYFTADDGEQLLTRSKEVYDGAIPSGNSIAAMNLLRLARMTGNAQLEEKGKHLIQAFSHLVTTHPLAYVQLLVALDFTLGPTYEVVIAGNSQAEDTQRMIQSLRTSFTPHIIMLLRPTEIKNPAIISIAPFTEYHTSIDGKATAYVCRNHACQLPTINIDHMLALLK</sequence>
<dbReference type="PANTHER" id="PTHR42899:SF1">
    <property type="entry name" value="SPERMATOGENESIS-ASSOCIATED PROTEIN 20"/>
    <property type="match status" value="1"/>
</dbReference>
<organism evidence="2 3">
    <name type="scientific">Candidatus Fischerbacteria bacterium RBG_13_37_8</name>
    <dbReference type="NCBI Taxonomy" id="1817863"/>
    <lineage>
        <taxon>Bacteria</taxon>
        <taxon>Candidatus Fischeribacteriota</taxon>
    </lineage>
</organism>
<dbReference type="SUPFAM" id="SSF48208">
    <property type="entry name" value="Six-hairpin glycosidases"/>
    <property type="match status" value="1"/>
</dbReference>
<dbReference type="InterPro" id="IPR024705">
    <property type="entry name" value="Ssp411"/>
</dbReference>
<dbReference type="Gene3D" id="1.50.10.10">
    <property type="match status" value="2"/>
</dbReference>
<dbReference type="CDD" id="cd02955">
    <property type="entry name" value="SSP411"/>
    <property type="match status" value="1"/>
</dbReference>
<dbReference type="InterPro" id="IPR004879">
    <property type="entry name" value="Ssp411-like_TRX"/>
</dbReference>
<dbReference type="SUPFAM" id="SSF52833">
    <property type="entry name" value="Thioredoxin-like"/>
    <property type="match status" value="1"/>
</dbReference>
<name>A0A1F5VVE8_9BACT</name>
<dbReference type="Pfam" id="PF03190">
    <property type="entry name" value="Thioredox_DsbH"/>
    <property type="match status" value="1"/>
</dbReference>
<dbReference type="PIRSF" id="PIRSF006402">
    <property type="entry name" value="UCP006402_thioredoxin"/>
    <property type="match status" value="1"/>
</dbReference>
<dbReference type="InterPro" id="IPR012341">
    <property type="entry name" value="6hp_glycosidase-like_sf"/>
</dbReference>
<gene>
    <name evidence="2" type="ORF">A2Y62_18265</name>
</gene>
<evidence type="ECO:0000313" key="3">
    <source>
        <dbReference type="Proteomes" id="UP000178943"/>
    </source>
</evidence>
<evidence type="ECO:0000259" key="1">
    <source>
        <dbReference type="Pfam" id="PF03190"/>
    </source>
</evidence>
<dbReference type="STRING" id="1817863.A2Y62_18265"/>
<dbReference type="PANTHER" id="PTHR42899">
    <property type="entry name" value="SPERMATOGENESIS-ASSOCIATED PROTEIN 20"/>
    <property type="match status" value="1"/>
</dbReference>
<dbReference type="Proteomes" id="UP000178943">
    <property type="component" value="Unassembled WGS sequence"/>
</dbReference>
<dbReference type="InterPro" id="IPR008928">
    <property type="entry name" value="6-hairpin_glycosidase_sf"/>
</dbReference>
<dbReference type="InterPro" id="IPR036249">
    <property type="entry name" value="Thioredoxin-like_sf"/>
</dbReference>
<dbReference type="AlphaFoldDB" id="A0A1F5VVE8"/>
<dbReference type="GO" id="GO:0005975">
    <property type="term" value="P:carbohydrate metabolic process"/>
    <property type="evidence" value="ECO:0007669"/>
    <property type="project" value="InterPro"/>
</dbReference>